<proteinExistence type="inferred from homology"/>
<dbReference type="Pfam" id="PF00644">
    <property type="entry name" value="PARP"/>
    <property type="match status" value="1"/>
</dbReference>
<organism evidence="3 4">
    <name type="scientific">Xiphophorus maculatus</name>
    <name type="common">Southern platyfish</name>
    <name type="synonym">Platypoecilus maculatus</name>
    <dbReference type="NCBI Taxonomy" id="8083"/>
    <lineage>
        <taxon>Eukaryota</taxon>
        <taxon>Metazoa</taxon>
        <taxon>Chordata</taxon>
        <taxon>Craniata</taxon>
        <taxon>Vertebrata</taxon>
        <taxon>Euteleostomi</taxon>
        <taxon>Actinopterygii</taxon>
        <taxon>Neopterygii</taxon>
        <taxon>Teleostei</taxon>
        <taxon>Neoteleostei</taxon>
        <taxon>Acanthomorphata</taxon>
        <taxon>Ovalentaria</taxon>
        <taxon>Atherinomorphae</taxon>
        <taxon>Cyprinodontiformes</taxon>
        <taxon>Poeciliidae</taxon>
        <taxon>Poeciliinae</taxon>
        <taxon>Xiphophorus</taxon>
    </lineage>
</organism>
<dbReference type="GO" id="GO:0005737">
    <property type="term" value="C:cytoplasm"/>
    <property type="evidence" value="ECO:0007669"/>
    <property type="project" value="TreeGrafter"/>
</dbReference>
<dbReference type="PANTHER" id="PTHR36542:SF6">
    <property type="entry name" value="GIG2-LIKE PROTEIN DREP"/>
    <property type="match status" value="1"/>
</dbReference>
<dbReference type="PANTHER" id="PTHR36542">
    <property type="entry name" value="GIG2-LIKE PROTEIN DRED-RELATED"/>
    <property type="match status" value="1"/>
</dbReference>
<name>M4AYE6_XIPMA</name>
<sequence length="223" mass="24374">MATSFSGWEVVDDGACFPGVMLAPAQKPQNKGIYKMFHGTSVASARAIVAGGFQPSSGGMLGKGVYMSRDVKKASNYPYLSTSSNRVILELRVRVGRVKRIDKDNHPLQHTWSSNGYNTAWVPPNCGMKSVPSGLEEDCVFDPKRVTVVGVAKAPTTAIEKELQQLLAKASKQPKGKGGHRKDVCSLCKRKTQQGAHHIKQKCWTCGQDICILTSKHFCQRKP</sequence>
<dbReference type="SUPFAM" id="SSF56399">
    <property type="entry name" value="ADP-ribosylation"/>
    <property type="match status" value="1"/>
</dbReference>
<dbReference type="Ensembl" id="ENSXMAT00000019519.2">
    <property type="protein sequence ID" value="ENSXMAP00000019491.2"/>
    <property type="gene ID" value="ENSXMAG00000019444.2"/>
</dbReference>
<dbReference type="AlphaFoldDB" id="M4AYE6"/>
<keyword evidence="4" id="KW-1185">Reference proteome</keyword>
<dbReference type="Proteomes" id="UP000002852">
    <property type="component" value="Unassembled WGS sequence"/>
</dbReference>
<reference evidence="4" key="1">
    <citation type="submission" date="2012-01" db="EMBL/GenBank/DDBJ databases">
        <authorList>
            <person name="Walter R."/>
            <person name="Schartl M."/>
            <person name="Warren W."/>
        </authorList>
    </citation>
    <scope>NUCLEOTIDE SEQUENCE [LARGE SCALE GENOMIC DNA]</scope>
    <source>
        <strain evidence="4">JP 163 A</strain>
    </source>
</reference>
<comment type="similarity">
    <text evidence="1">Belongs to the ARTD/PARP family.</text>
</comment>
<dbReference type="Gene3D" id="3.90.175.10">
    <property type="entry name" value="Diphtheria Toxin, domain 1"/>
    <property type="match status" value="1"/>
</dbReference>
<feature type="domain" description="PARP catalytic" evidence="2">
    <location>
        <begin position="36"/>
        <end position="109"/>
    </location>
</feature>
<dbReference type="GeneTree" id="ENSGT00940000163496"/>
<dbReference type="OMA" id="VQFYGWE"/>
<accession>M4AYE6</accession>
<dbReference type="InParanoid" id="M4AYE6"/>
<dbReference type="InterPro" id="IPR012317">
    <property type="entry name" value="Poly(ADP-ribose)pol_cat_dom"/>
</dbReference>
<dbReference type="HOGENOM" id="CLU_1282864_0_0_1"/>
<dbReference type="eggNOG" id="ENOG502QQ0Q">
    <property type="taxonomic scope" value="Eukaryota"/>
</dbReference>
<reference evidence="4" key="2">
    <citation type="journal article" date="2013" name="Nat. Genet.">
        <title>The genome of the platyfish, Xiphophorus maculatus, provides insights into evolutionary adaptation and several complex traits.</title>
        <authorList>
            <person name="Schartl M."/>
            <person name="Walter R.B."/>
            <person name="Shen Y."/>
            <person name="Garcia T."/>
            <person name="Catchen J."/>
            <person name="Amores A."/>
            <person name="Braasch I."/>
            <person name="Chalopin D."/>
            <person name="Volff J.N."/>
            <person name="Lesch K.P."/>
            <person name="Bisazza A."/>
            <person name="Minx P."/>
            <person name="Hillier L."/>
            <person name="Wilson R.K."/>
            <person name="Fuerstenberg S."/>
            <person name="Boore J."/>
            <person name="Searle S."/>
            <person name="Postlethwait J.H."/>
            <person name="Warren W.C."/>
        </authorList>
    </citation>
    <scope>NUCLEOTIDE SEQUENCE [LARGE SCALE GENOMIC DNA]</scope>
    <source>
        <strain evidence="4">JP 163 A</strain>
    </source>
</reference>
<evidence type="ECO:0000313" key="4">
    <source>
        <dbReference type="Proteomes" id="UP000002852"/>
    </source>
</evidence>
<evidence type="ECO:0000256" key="1">
    <source>
        <dbReference type="ARBA" id="ARBA00024347"/>
    </source>
</evidence>
<reference evidence="3" key="4">
    <citation type="submission" date="2025-09" db="UniProtKB">
        <authorList>
            <consortium name="Ensembl"/>
        </authorList>
    </citation>
    <scope>IDENTIFICATION</scope>
    <source>
        <strain evidence="3">JP 163 A</strain>
    </source>
</reference>
<evidence type="ECO:0000313" key="3">
    <source>
        <dbReference type="Ensembl" id="ENSXMAP00000019491.2"/>
    </source>
</evidence>
<dbReference type="FunCoup" id="M4AYE6">
    <property type="interactions" value="1"/>
</dbReference>
<protein>
    <submittedName>
        <fullName evidence="3">Grass carp reovirus (GCRV)-induced gene 2p</fullName>
    </submittedName>
</protein>
<evidence type="ECO:0000259" key="2">
    <source>
        <dbReference type="Pfam" id="PF00644"/>
    </source>
</evidence>
<dbReference type="GO" id="GO:0003950">
    <property type="term" value="F:NAD+ poly-ADP-ribosyltransferase activity"/>
    <property type="evidence" value="ECO:0007669"/>
    <property type="project" value="InterPro"/>
</dbReference>
<reference evidence="3" key="3">
    <citation type="submission" date="2025-08" db="UniProtKB">
        <authorList>
            <consortium name="Ensembl"/>
        </authorList>
    </citation>
    <scope>IDENTIFICATION</scope>
    <source>
        <strain evidence="3">JP 163 A</strain>
    </source>
</reference>